<dbReference type="AlphaFoldDB" id="A0A0F9MCJ2"/>
<gene>
    <name evidence="1" type="ORF">LCGC14_1476440</name>
</gene>
<accession>A0A0F9MCJ2</accession>
<proteinExistence type="predicted"/>
<organism evidence="1">
    <name type="scientific">marine sediment metagenome</name>
    <dbReference type="NCBI Taxonomy" id="412755"/>
    <lineage>
        <taxon>unclassified sequences</taxon>
        <taxon>metagenomes</taxon>
        <taxon>ecological metagenomes</taxon>
    </lineage>
</organism>
<evidence type="ECO:0000313" key="1">
    <source>
        <dbReference type="EMBL" id="KKM66912.1"/>
    </source>
</evidence>
<reference evidence="1" key="1">
    <citation type="journal article" date="2015" name="Nature">
        <title>Complex archaea that bridge the gap between prokaryotes and eukaryotes.</title>
        <authorList>
            <person name="Spang A."/>
            <person name="Saw J.H."/>
            <person name="Jorgensen S.L."/>
            <person name="Zaremba-Niedzwiedzka K."/>
            <person name="Martijn J."/>
            <person name="Lind A.E."/>
            <person name="van Eijk R."/>
            <person name="Schleper C."/>
            <person name="Guy L."/>
            <person name="Ettema T.J."/>
        </authorList>
    </citation>
    <scope>NUCLEOTIDE SEQUENCE</scope>
</reference>
<dbReference type="EMBL" id="LAZR01010445">
    <property type="protein sequence ID" value="KKM66912.1"/>
    <property type="molecule type" value="Genomic_DNA"/>
</dbReference>
<comment type="caution">
    <text evidence="1">The sequence shown here is derived from an EMBL/GenBank/DDBJ whole genome shotgun (WGS) entry which is preliminary data.</text>
</comment>
<protein>
    <submittedName>
        <fullName evidence="1">Uncharacterized protein</fullName>
    </submittedName>
</protein>
<name>A0A0F9MCJ2_9ZZZZ</name>
<sequence length="47" mass="5106">MLGQAGEESQAGAYRGRCLETLRDMRAAGMHLDPPMAQLLQQLESSS</sequence>